<dbReference type="EMBL" id="CP047650">
    <property type="protein sequence ID" value="QHI97311.1"/>
    <property type="molecule type" value="Genomic_DNA"/>
</dbReference>
<name>A0A857J2M9_9BURK</name>
<sequence length="415" mass="44839">MPSNDPSDVAATASFADAGLIGREAIVDRDRAVVGYELFDRSAGPAAASGIALLLNLLSHPDAEGLLGRHTVFIRCEHESLSNGDLDLVPPERVVLMVPSLPDESPAAVAPVTQLLKDLRARGFRLAFDQGVLKKSFLEWLPLASHVRLDLAHFAPQIGQSLVRLVRSSTQAQVIAQNVHTAEVQAQLAGYGVALFQGHWFAKPSVIEAKGVRPSQAIVLQLINLVRRQADPVEIEELLKRDPTLSFNLLRFINSAGFGLTTEVTSFRHAVMILGLNKLFRWAAMLMTTPQDGSAPALGTTAVVRGRLMELLATEIMPRDEADNAFVVGVFSLLDAMLSMPMQKALESLSLPQAVTDALLHHQGPFAPLLTLTEACESENDKVFAETAIALGLSNHQVNWAHLNALAWADEMAPG</sequence>
<dbReference type="PANTHER" id="PTHR33525:SF4">
    <property type="entry name" value="CYCLIC DI-GMP PHOSPHODIESTERASE CDGJ"/>
    <property type="match status" value="1"/>
</dbReference>
<protein>
    <submittedName>
        <fullName evidence="2">HDOD domain-containing protein</fullName>
    </submittedName>
</protein>
<dbReference type="Proteomes" id="UP000464787">
    <property type="component" value="Chromosome"/>
</dbReference>
<proteinExistence type="predicted"/>
<dbReference type="RefSeq" id="WP_160550829.1">
    <property type="nucleotide sequence ID" value="NZ_CP047650.1"/>
</dbReference>
<dbReference type="PANTHER" id="PTHR33525">
    <property type="match status" value="1"/>
</dbReference>
<dbReference type="Pfam" id="PF08668">
    <property type="entry name" value="HDOD"/>
    <property type="match status" value="1"/>
</dbReference>
<feature type="domain" description="HDOD" evidence="1">
    <location>
        <begin position="212"/>
        <end position="397"/>
    </location>
</feature>
<dbReference type="InterPro" id="IPR014408">
    <property type="entry name" value="dGMP_Pdiesterase_EAL/HD-GYP"/>
</dbReference>
<dbReference type="SUPFAM" id="SSF109604">
    <property type="entry name" value="HD-domain/PDEase-like"/>
    <property type="match status" value="1"/>
</dbReference>
<reference evidence="2 3" key="1">
    <citation type="submission" date="2020-01" db="EMBL/GenBank/DDBJ databases">
        <title>Genome sequencing of strain KACC 21265.</title>
        <authorList>
            <person name="Heo J."/>
            <person name="Kim S.-J."/>
            <person name="Kim J.-S."/>
            <person name="Hong S.-B."/>
            <person name="Kwon S.-W."/>
        </authorList>
    </citation>
    <scope>NUCLEOTIDE SEQUENCE [LARGE SCALE GENOMIC DNA]</scope>
    <source>
        <strain evidence="2 3">KACC 21265</strain>
    </source>
</reference>
<dbReference type="InterPro" id="IPR052340">
    <property type="entry name" value="RNase_Y/CdgJ"/>
</dbReference>
<dbReference type="InterPro" id="IPR035919">
    <property type="entry name" value="EAL_sf"/>
</dbReference>
<dbReference type="AlphaFoldDB" id="A0A857J2M9"/>
<keyword evidence="3" id="KW-1185">Reference proteome</keyword>
<evidence type="ECO:0000259" key="1">
    <source>
        <dbReference type="PROSITE" id="PS51833"/>
    </source>
</evidence>
<dbReference type="InterPro" id="IPR013976">
    <property type="entry name" value="HDOD"/>
</dbReference>
<gene>
    <name evidence="2" type="ORF">GT347_04540</name>
</gene>
<dbReference type="Gene3D" id="3.20.20.450">
    <property type="entry name" value="EAL domain"/>
    <property type="match status" value="1"/>
</dbReference>
<evidence type="ECO:0000313" key="2">
    <source>
        <dbReference type="EMBL" id="QHI97311.1"/>
    </source>
</evidence>
<accession>A0A857J2M9</accession>
<dbReference type="KEGG" id="xyk:GT347_04540"/>
<dbReference type="Gene3D" id="1.10.3210.10">
    <property type="entry name" value="Hypothetical protein af1432"/>
    <property type="match status" value="1"/>
</dbReference>
<dbReference type="SUPFAM" id="SSF141868">
    <property type="entry name" value="EAL domain-like"/>
    <property type="match status" value="1"/>
</dbReference>
<evidence type="ECO:0000313" key="3">
    <source>
        <dbReference type="Proteomes" id="UP000464787"/>
    </source>
</evidence>
<dbReference type="PIRSF" id="PIRSF003180">
    <property type="entry name" value="DiGMPpdiest_YuxH"/>
    <property type="match status" value="1"/>
</dbReference>
<organism evidence="2 3">
    <name type="scientific">Xylophilus rhododendri</name>
    <dbReference type="NCBI Taxonomy" id="2697032"/>
    <lineage>
        <taxon>Bacteria</taxon>
        <taxon>Pseudomonadati</taxon>
        <taxon>Pseudomonadota</taxon>
        <taxon>Betaproteobacteria</taxon>
        <taxon>Burkholderiales</taxon>
        <taxon>Xylophilus</taxon>
    </lineage>
</organism>
<dbReference type="PROSITE" id="PS51833">
    <property type="entry name" value="HDOD"/>
    <property type="match status" value="1"/>
</dbReference>